<dbReference type="Proteomes" id="UP000831701">
    <property type="component" value="Chromosome 8"/>
</dbReference>
<feature type="non-terminal residue" evidence="1">
    <location>
        <position position="1"/>
    </location>
</feature>
<keyword evidence="2" id="KW-1185">Reference proteome</keyword>
<accession>A0ACB8WLN3</accession>
<comment type="caution">
    <text evidence="1">The sequence shown here is derived from an EMBL/GenBank/DDBJ whole genome shotgun (WGS) entry which is preliminary data.</text>
</comment>
<sequence length="420" mass="46097">FGSCGRKVSGACRGGNPQTQWWTPEVRDAVRLKKESYRAMLACGTPDAVDRYRQAKQATARTVLEAKTRVLGGVRNTSEDLLNPTDLPSSEEAEAGDSEKWTRPSPKPEVTEVVRKLLGGKAPGVDEIRPEYLKSLDVVGLSWLTRLCNIAWRLGTVPLEWQTGVVVPLFKKGDRRVCSNYRGITLLSLPREGLRQGTGEENSADSRPSDSGGTMRFLSRSWNTGPALYSPCRVLEGLWEFAQPVHMCFVDLEKAFDRVPRGECSVSMGSGWPLLRAVRSLYDDRSRSLVRIAGSKSDLFPVHVGLRQGCPLSPVLFIIFMDRICPRRSQGPEGVPFGNHRISSLLFADDVVLLASSSQDLQRVLERFAAKCEAAGMGISTSKSEAMVLDRKRVACPLRVGGEVLPSSGGVQVSRGLVHE</sequence>
<evidence type="ECO:0000313" key="2">
    <source>
        <dbReference type="Proteomes" id="UP000831701"/>
    </source>
</evidence>
<protein>
    <submittedName>
        <fullName evidence="1">Uncharacterized protein</fullName>
    </submittedName>
</protein>
<reference evidence="1" key="1">
    <citation type="submission" date="2022-04" db="EMBL/GenBank/DDBJ databases">
        <title>Jade perch genome.</title>
        <authorList>
            <person name="Chao B."/>
        </authorList>
    </citation>
    <scope>NUCLEOTIDE SEQUENCE</scope>
    <source>
        <strain evidence="1">CB-2022</strain>
    </source>
</reference>
<name>A0ACB8WLN3_9TELE</name>
<evidence type="ECO:0000313" key="1">
    <source>
        <dbReference type="EMBL" id="KAI3368655.1"/>
    </source>
</evidence>
<proteinExistence type="predicted"/>
<gene>
    <name evidence="1" type="ORF">L3Q82_025666</name>
</gene>
<dbReference type="EMBL" id="CM041538">
    <property type="protein sequence ID" value="KAI3368655.1"/>
    <property type="molecule type" value="Genomic_DNA"/>
</dbReference>
<organism evidence="1 2">
    <name type="scientific">Scortum barcoo</name>
    <name type="common">barcoo grunter</name>
    <dbReference type="NCBI Taxonomy" id="214431"/>
    <lineage>
        <taxon>Eukaryota</taxon>
        <taxon>Metazoa</taxon>
        <taxon>Chordata</taxon>
        <taxon>Craniata</taxon>
        <taxon>Vertebrata</taxon>
        <taxon>Euteleostomi</taxon>
        <taxon>Actinopterygii</taxon>
        <taxon>Neopterygii</taxon>
        <taxon>Teleostei</taxon>
        <taxon>Neoteleostei</taxon>
        <taxon>Acanthomorphata</taxon>
        <taxon>Eupercaria</taxon>
        <taxon>Centrarchiformes</taxon>
        <taxon>Terapontoidei</taxon>
        <taxon>Terapontidae</taxon>
        <taxon>Scortum</taxon>
    </lineage>
</organism>